<gene>
    <name evidence="5" type="ORF">PMA3_18140</name>
</gene>
<evidence type="ECO:0000313" key="6">
    <source>
        <dbReference type="Proteomes" id="UP000078354"/>
    </source>
</evidence>
<dbReference type="Pfam" id="PF00766">
    <property type="entry name" value="ETF_alpha"/>
    <property type="match status" value="1"/>
</dbReference>
<dbReference type="Pfam" id="PF01012">
    <property type="entry name" value="ETF"/>
    <property type="match status" value="1"/>
</dbReference>
<evidence type="ECO:0000313" key="5">
    <source>
        <dbReference type="EMBL" id="ANJ56965.1"/>
    </source>
</evidence>
<dbReference type="GO" id="GO:0050660">
    <property type="term" value="F:flavin adenine dinucleotide binding"/>
    <property type="evidence" value="ECO:0007669"/>
    <property type="project" value="InterPro"/>
</dbReference>
<dbReference type="GO" id="GO:0033539">
    <property type="term" value="P:fatty acid beta-oxidation using acyl-CoA dehydrogenase"/>
    <property type="evidence" value="ECO:0007669"/>
    <property type="project" value="TreeGrafter"/>
</dbReference>
<dbReference type="OrthoDB" id="9770286at2"/>
<dbReference type="InterPro" id="IPR014730">
    <property type="entry name" value="ETF_a/b_N"/>
</dbReference>
<proteinExistence type="inferred from homology"/>
<keyword evidence="2" id="KW-0813">Transport</keyword>
<dbReference type="KEGG" id="psil:PMA3_18140"/>
<accession>A0A191YVQ0</accession>
<dbReference type="InterPro" id="IPR029035">
    <property type="entry name" value="DHS-like_NAD/FAD-binding_dom"/>
</dbReference>
<organism evidence="5 6">
    <name type="scientific">Pseudomonas silesiensis</name>
    <dbReference type="NCBI Taxonomy" id="1853130"/>
    <lineage>
        <taxon>Bacteria</taxon>
        <taxon>Pseudomonadati</taxon>
        <taxon>Pseudomonadota</taxon>
        <taxon>Gammaproteobacteria</taxon>
        <taxon>Pseudomonadales</taxon>
        <taxon>Pseudomonadaceae</taxon>
        <taxon>Pseudomonas</taxon>
    </lineage>
</organism>
<dbReference type="RefSeq" id="WP_064678472.1">
    <property type="nucleotide sequence ID" value="NZ_CP014870.1"/>
</dbReference>
<comment type="similarity">
    <text evidence="1">Belongs to the ETF alpha-subunit/FixB family.</text>
</comment>
<dbReference type="GO" id="GO:0009055">
    <property type="term" value="F:electron transfer activity"/>
    <property type="evidence" value="ECO:0007669"/>
    <property type="project" value="InterPro"/>
</dbReference>
<evidence type="ECO:0000256" key="2">
    <source>
        <dbReference type="ARBA" id="ARBA00022982"/>
    </source>
</evidence>
<keyword evidence="2" id="KW-0249">Electron transport</keyword>
<feature type="domain" description="Electron transfer flavoprotein alpha subunit C-terminal" evidence="3">
    <location>
        <begin position="201"/>
        <end position="278"/>
    </location>
</feature>
<feature type="domain" description="Electron transfer flavoprotein alpha/beta-subunit N-terminal" evidence="4">
    <location>
        <begin position="14"/>
        <end position="162"/>
    </location>
</feature>
<evidence type="ECO:0000259" key="3">
    <source>
        <dbReference type="Pfam" id="PF00766"/>
    </source>
</evidence>
<dbReference type="PANTHER" id="PTHR43153:SF1">
    <property type="entry name" value="ELECTRON TRANSFER FLAVOPROTEIN SUBUNIT ALPHA, MITOCHONDRIAL"/>
    <property type="match status" value="1"/>
</dbReference>
<dbReference type="SUPFAM" id="SSF52402">
    <property type="entry name" value="Adenine nucleotide alpha hydrolases-like"/>
    <property type="match status" value="1"/>
</dbReference>
<evidence type="ECO:0000256" key="1">
    <source>
        <dbReference type="ARBA" id="ARBA00005817"/>
    </source>
</evidence>
<reference evidence="5 6" key="1">
    <citation type="journal article" date="2018" name="Syst. Appl. Microbiol.">
        <title>Pseudomonas silesiensis sp. nov. strain A3T isolated from a biological pesticide sewage treatment plant and analysis of the complete genome sequence.</title>
        <authorList>
            <person name="Kaminski M.A."/>
            <person name="Furmanczyk E.M."/>
            <person name="Sobczak A."/>
            <person name="Dziembowski A."/>
            <person name="Lipinski L."/>
        </authorList>
    </citation>
    <scope>NUCLEOTIDE SEQUENCE [LARGE SCALE GENOMIC DNA]</scope>
    <source>
        <strain evidence="5 6">A3</strain>
    </source>
</reference>
<dbReference type="InterPro" id="IPR014729">
    <property type="entry name" value="Rossmann-like_a/b/a_fold"/>
</dbReference>
<dbReference type="STRING" id="1853130.PMA3_18140"/>
<dbReference type="Gene3D" id="3.40.50.1220">
    <property type="entry name" value="TPP-binding domain"/>
    <property type="match status" value="1"/>
</dbReference>
<dbReference type="Proteomes" id="UP000078354">
    <property type="component" value="Chromosome"/>
</dbReference>
<dbReference type="InterPro" id="IPR014731">
    <property type="entry name" value="ETF_asu_C"/>
</dbReference>
<dbReference type="SUPFAM" id="SSF52467">
    <property type="entry name" value="DHS-like NAD/FAD-binding domain"/>
    <property type="match status" value="1"/>
</dbReference>
<dbReference type="AlphaFoldDB" id="A0A191YVQ0"/>
<dbReference type="InterPro" id="IPR001308">
    <property type="entry name" value="ETF_a/FixB"/>
</dbReference>
<evidence type="ECO:0000259" key="4">
    <source>
        <dbReference type="Pfam" id="PF01012"/>
    </source>
</evidence>
<keyword evidence="6" id="KW-1185">Reference proteome</keyword>
<dbReference type="PANTHER" id="PTHR43153">
    <property type="entry name" value="ELECTRON TRANSFER FLAVOPROTEIN ALPHA"/>
    <property type="match status" value="1"/>
</dbReference>
<protein>
    <submittedName>
        <fullName evidence="5">Electron transfer flavoprotein subunit alpha</fullName>
    </submittedName>
</protein>
<name>A0A191YVQ0_9PSED</name>
<dbReference type="EMBL" id="CP014870">
    <property type="protein sequence ID" value="ANJ56965.1"/>
    <property type="molecule type" value="Genomic_DNA"/>
</dbReference>
<dbReference type="Gene3D" id="3.40.50.620">
    <property type="entry name" value="HUPs"/>
    <property type="match status" value="1"/>
</dbReference>
<sequence>MSRVLTVIPQAWGAQALEAALGAAQQVSGAEGFAAVLIGSQPSAQDAEWAMRAGARQVYQSVHGALGECDEPQVQVAAVGEALRAIPRLGGDVPLVLLPPGPQGEELAALLADGLDGQALGRCLALRFDGDTLLAERAAWGGRMRLCLAITRGPAFACLRAGRALLNAQADADVFTIELHGVLPGALTLDKRESGQHLPPLEGARLVVSGGRGVNEQGFALLEELALSLGGTLGGSLPAVDAGMVPVLRQVGVSGKFVSPQIYLAVGISGTLQHLAGVSLDSCIVAINKDPEADIFKVASLGIVAPWETLLPALLEKLR</sequence>